<gene>
    <name evidence="2" type="ORF">SARC_03072</name>
</gene>
<name>A0A0L0G775_9EUKA</name>
<proteinExistence type="predicted"/>
<accession>A0A0L0G775</accession>
<protein>
    <submittedName>
        <fullName evidence="2">Uncharacterized protein</fullName>
    </submittedName>
</protein>
<evidence type="ECO:0000313" key="3">
    <source>
        <dbReference type="Proteomes" id="UP000054560"/>
    </source>
</evidence>
<feature type="region of interest" description="Disordered" evidence="1">
    <location>
        <begin position="53"/>
        <end position="77"/>
    </location>
</feature>
<dbReference type="RefSeq" id="XP_014158633.1">
    <property type="nucleotide sequence ID" value="XM_014303158.1"/>
</dbReference>
<dbReference type="Proteomes" id="UP000054560">
    <property type="component" value="Unassembled WGS sequence"/>
</dbReference>
<keyword evidence="3" id="KW-1185">Reference proteome</keyword>
<dbReference type="GeneID" id="25903576"/>
<reference evidence="2 3" key="1">
    <citation type="submission" date="2011-02" db="EMBL/GenBank/DDBJ databases">
        <title>The Genome Sequence of Sphaeroforma arctica JP610.</title>
        <authorList>
            <consortium name="The Broad Institute Genome Sequencing Platform"/>
            <person name="Russ C."/>
            <person name="Cuomo C."/>
            <person name="Young S.K."/>
            <person name="Zeng Q."/>
            <person name="Gargeya S."/>
            <person name="Alvarado L."/>
            <person name="Berlin A."/>
            <person name="Chapman S.B."/>
            <person name="Chen Z."/>
            <person name="Freedman E."/>
            <person name="Gellesch M."/>
            <person name="Goldberg J."/>
            <person name="Griggs A."/>
            <person name="Gujja S."/>
            <person name="Heilman E."/>
            <person name="Heiman D."/>
            <person name="Howarth C."/>
            <person name="Mehta T."/>
            <person name="Neiman D."/>
            <person name="Pearson M."/>
            <person name="Roberts A."/>
            <person name="Saif S."/>
            <person name="Shea T."/>
            <person name="Shenoy N."/>
            <person name="Sisk P."/>
            <person name="Stolte C."/>
            <person name="Sykes S."/>
            <person name="White J."/>
            <person name="Yandava C."/>
            <person name="Burger G."/>
            <person name="Gray M.W."/>
            <person name="Holland P.W.H."/>
            <person name="King N."/>
            <person name="Lang F.B.F."/>
            <person name="Roger A.J."/>
            <person name="Ruiz-Trillo I."/>
            <person name="Haas B."/>
            <person name="Nusbaum C."/>
            <person name="Birren B."/>
        </authorList>
    </citation>
    <scope>NUCLEOTIDE SEQUENCE [LARGE SCALE GENOMIC DNA]</scope>
    <source>
        <strain evidence="2 3">JP610</strain>
    </source>
</reference>
<dbReference type="EMBL" id="KQ241745">
    <property type="protein sequence ID" value="KNC84731.1"/>
    <property type="molecule type" value="Genomic_DNA"/>
</dbReference>
<dbReference type="AlphaFoldDB" id="A0A0L0G775"/>
<evidence type="ECO:0000313" key="2">
    <source>
        <dbReference type="EMBL" id="KNC84731.1"/>
    </source>
</evidence>
<organism evidence="2 3">
    <name type="scientific">Sphaeroforma arctica JP610</name>
    <dbReference type="NCBI Taxonomy" id="667725"/>
    <lineage>
        <taxon>Eukaryota</taxon>
        <taxon>Ichthyosporea</taxon>
        <taxon>Ichthyophonida</taxon>
        <taxon>Sphaeroforma</taxon>
    </lineage>
</organism>
<evidence type="ECO:0000256" key="1">
    <source>
        <dbReference type="SAM" id="MobiDB-lite"/>
    </source>
</evidence>
<sequence>MYYGQQGKVDAIKATKLPDGSDGHLSAAKVHTDRLLRECKRYHSNAYQATNTAAHSQTLSTVPPIDKHPKPDSSIPRQLNVMGQPEEKMERAGHVLVPIARCHQPHIALGNVQ</sequence>